<proteinExistence type="predicted"/>
<feature type="signal peptide" evidence="1">
    <location>
        <begin position="1"/>
        <end position="17"/>
    </location>
</feature>
<accession>A0A6I4SUP4</accession>
<dbReference type="EMBL" id="WTYM01000033">
    <property type="protein sequence ID" value="MXO59178.1"/>
    <property type="molecule type" value="Genomic_DNA"/>
</dbReference>
<reference evidence="2 3" key="1">
    <citation type="submission" date="2019-12" db="EMBL/GenBank/DDBJ databases">
        <title>Genomic-based taxomic classification of the family Erythrobacteraceae.</title>
        <authorList>
            <person name="Xu L."/>
        </authorList>
    </citation>
    <scope>NUCLEOTIDE SEQUENCE [LARGE SCALE GENOMIC DNA]</scope>
    <source>
        <strain evidence="2 3">MCCC 1K01500</strain>
    </source>
</reference>
<gene>
    <name evidence="2" type="ORF">GRI89_06450</name>
</gene>
<name>A0A6I4SUP4_9SPHN</name>
<dbReference type="AlphaFoldDB" id="A0A6I4SUP4"/>
<dbReference type="OrthoDB" id="7596012at2"/>
<dbReference type="RefSeq" id="WP_159793363.1">
    <property type="nucleotide sequence ID" value="NZ_WTYM01000033.1"/>
</dbReference>
<dbReference type="Proteomes" id="UP000433652">
    <property type="component" value="Unassembled WGS sequence"/>
</dbReference>
<comment type="caution">
    <text evidence="2">The sequence shown here is derived from an EMBL/GenBank/DDBJ whole genome shotgun (WGS) entry which is preliminary data.</text>
</comment>
<feature type="chain" id="PRO_5026247660" evidence="1">
    <location>
        <begin position="18"/>
        <end position="189"/>
    </location>
</feature>
<keyword evidence="3" id="KW-1185">Reference proteome</keyword>
<keyword evidence="1" id="KW-0732">Signal</keyword>
<organism evidence="2 3">
    <name type="scientific">Croceibacterium salegens</name>
    <dbReference type="NCBI Taxonomy" id="1737568"/>
    <lineage>
        <taxon>Bacteria</taxon>
        <taxon>Pseudomonadati</taxon>
        <taxon>Pseudomonadota</taxon>
        <taxon>Alphaproteobacteria</taxon>
        <taxon>Sphingomonadales</taxon>
        <taxon>Erythrobacteraceae</taxon>
        <taxon>Croceibacterium</taxon>
    </lineage>
</organism>
<evidence type="ECO:0000313" key="2">
    <source>
        <dbReference type="EMBL" id="MXO59178.1"/>
    </source>
</evidence>
<sequence>MISFTALFSTFAFGASAFPPPPLLRADVAYDVRPGDAPPATGRRNLPAPFLMVEQAMRPQDQYQVRIEERVIIRIAPSPPATRERMLSTLPRKPMTTRFQEVKLDSCVPIQSIGGVAPVQPNRLLLFMRDRRVLSAALDRACDAQAFYSGFYVERSSDGMLCSGRDQLQSRAGTSCEVAQFNRLVAIKD</sequence>
<protein>
    <submittedName>
        <fullName evidence="2">Uncharacterized protein</fullName>
    </submittedName>
</protein>
<evidence type="ECO:0000313" key="3">
    <source>
        <dbReference type="Proteomes" id="UP000433652"/>
    </source>
</evidence>
<evidence type="ECO:0000256" key="1">
    <source>
        <dbReference type="SAM" id="SignalP"/>
    </source>
</evidence>